<evidence type="ECO:0000256" key="2">
    <source>
        <dbReference type="PROSITE-ProRule" id="PRU00335"/>
    </source>
</evidence>
<dbReference type="InterPro" id="IPR001647">
    <property type="entry name" value="HTH_TetR"/>
</dbReference>
<comment type="caution">
    <text evidence="4">The sequence shown here is derived from an EMBL/GenBank/DDBJ whole genome shotgun (WGS) entry which is preliminary data.</text>
</comment>
<dbReference type="Proteomes" id="UP001595947">
    <property type="component" value="Unassembled WGS sequence"/>
</dbReference>
<dbReference type="RefSeq" id="WP_378038070.1">
    <property type="nucleotide sequence ID" value="NZ_JBHSIV010000026.1"/>
</dbReference>
<organism evidence="4 5">
    <name type="scientific">Actinomycetospora atypica</name>
    <dbReference type="NCBI Taxonomy" id="1290095"/>
    <lineage>
        <taxon>Bacteria</taxon>
        <taxon>Bacillati</taxon>
        <taxon>Actinomycetota</taxon>
        <taxon>Actinomycetes</taxon>
        <taxon>Pseudonocardiales</taxon>
        <taxon>Pseudonocardiaceae</taxon>
        <taxon>Actinomycetospora</taxon>
    </lineage>
</organism>
<protein>
    <submittedName>
        <fullName evidence="4">TetR/AcrR family transcriptional regulator</fullName>
    </submittedName>
</protein>
<proteinExistence type="predicted"/>
<name>A0ABV9YPD2_9PSEU</name>
<evidence type="ECO:0000313" key="4">
    <source>
        <dbReference type="EMBL" id="MFC5064730.1"/>
    </source>
</evidence>
<dbReference type="PROSITE" id="PS50977">
    <property type="entry name" value="HTH_TETR_2"/>
    <property type="match status" value="1"/>
</dbReference>
<evidence type="ECO:0000256" key="1">
    <source>
        <dbReference type="ARBA" id="ARBA00023125"/>
    </source>
</evidence>
<dbReference type="Pfam" id="PF17940">
    <property type="entry name" value="TetR_C_31"/>
    <property type="match status" value="1"/>
</dbReference>
<dbReference type="EMBL" id="JBHSIV010000026">
    <property type="protein sequence ID" value="MFC5064730.1"/>
    <property type="molecule type" value="Genomic_DNA"/>
</dbReference>
<evidence type="ECO:0000259" key="3">
    <source>
        <dbReference type="PROSITE" id="PS50977"/>
    </source>
</evidence>
<sequence length="194" mass="20244">MERRDLLADAAIDVIATAGTRGLTHRAVDAAAGLPEGTSSYYFRTRAALLQACVDRLATDVVDRTAAAPGPEAPVATLVDRACAHLERVVGPDRPRLLARLELSLESTRRPELEAALVAAGARVRAAVAGSLARLGVADPESAAVDLVACLDGLAFDQVAGAGRTARDEAGRRRAVTAVVSAFTRTSPPTRRRA</sequence>
<dbReference type="InterPro" id="IPR041583">
    <property type="entry name" value="TetR_C_31"/>
</dbReference>
<keyword evidence="5" id="KW-1185">Reference proteome</keyword>
<evidence type="ECO:0000313" key="5">
    <source>
        <dbReference type="Proteomes" id="UP001595947"/>
    </source>
</evidence>
<gene>
    <name evidence="4" type="ORF">ACFPBZ_21080</name>
</gene>
<dbReference type="Gene3D" id="1.10.357.10">
    <property type="entry name" value="Tetracycline Repressor, domain 2"/>
    <property type="match status" value="1"/>
</dbReference>
<dbReference type="InterPro" id="IPR036271">
    <property type="entry name" value="Tet_transcr_reg_TetR-rel_C_sf"/>
</dbReference>
<feature type="domain" description="HTH tetR-type" evidence="3">
    <location>
        <begin position="1"/>
        <end position="61"/>
    </location>
</feature>
<dbReference type="SUPFAM" id="SSF48498">
    <property type="entry name" value="Tetracyclin repressor-like, C-terminal domain"/>
    <property type="match status" value="1"/>
</dbReference>
<accession>A0ABV9YPD2</accession>
<reference evidence="5" key="1">
    <citation type="journal article" date="2019" name="Int. J. Syst. Evol. Microbiol.">
        <title>The Global Catalogue of Microorganisms (GCM) 10K type strain sequencing project: providing services to taxonomists for standard genome sequencing and annotation.</title>
        <authorList>
            <consortium name="The Broad Institute Genomics Platform"/>
            <consortium name="The Broad Institute Genome Sequencing Center for Infectious Disease"/>
            <person name="Wu L."/>
            <person name="Ma J."/>
        </authorList>
    </citation>
    <scope>NUCLEOTIDE SEQUENCE [LARGE SCALE GENOMIC DNA]</scope>
    <source>
        <strain evidence="5">CGMCC 4.7093</strain>
    </source>
</reference>
<dbReference type="InterPro" id="IPR009057">
    <property type="entry name" value="Homeodomain-like_sf"/>
</dbReference>
<dbReference type="Pfam" id="PF00440">
    <property type="entry name" value="TetR_N"/>
    <property type="match status" value="1"/>
</dbReference>
<dbReference type="SUPFAM" id="SSF46689">
    <property type="entry name" value="Homeodomain-like"/>
    <property type="match status" value="1"/>
</dbReference>
<feature type="DNA-binding region" description="H-T-H motif" evidence="2">
    <location>
        <begin position="24"/>
        <end position="43"/>
    </location>
</feature>
<keyword evidence="1 2" id="KW-0238">DNA-binding</keyword>